<evidence type="ECO:0000256" key="1">
    <source>
        <dbReference type="ARBA" id="ARBA00010364"/>
    </source>
</evidence>
<evidence type="ECO:0000256" key="2">
    <source>
        <dbReference type="HAMAP-Rule" id="MF_00634"/>
    </source>
</evidence>
<dbReference type="PANTHER" id="PTHR13420">
    <property type="entry name" value="UPF0235 PROTEIN C15ORF40"/>
    <property type="match status" value="1"/>
</dbReference>
<dbReference type="RefSeq" id="WP_394824275.1">
    <property type="nucleotide sequence ID" value="NZ_CP089984.1"/>
</dbReference>
<dbReference type="InterPro" id="IPR036591">
    <property type="entry name" value="YggU-like_sf"/>
</dbReference>
<dbReference type="Pfam" id="PF02594">
    <property type="entry name" value="DUF167"/>
    <property type="match status" value="1"/>
</dbReference>
<dbReference type="Proteomes" id="UP001370348">
    <property type="component" value="Chromosome"/>
</dbReference>
<keyword evidence="5" id="KW-1185">Reference proteome</keyword>
<evidence type="ECO:0000256" key="3">
    <source>
        <dbReference type="SAM" id="MobiDB-lite"/>
    </source>
</evidence>
<evidence type="ECO:0000313" key="4">
    <source>
        <dbReference type="EMBL" id="WXB14651.1"/>
    </source>
</evidence>
<reference evidence="4 5" key="1">
    <citation type="submission" date="2021-12" db="EMBL/GenBank/DDBJ databases">
        <title>Discovery of the Pendulisporaceae a myxobacterial family with distinct sporulation behavior and unique specialized metabolism.</title>
        <authorList>
            <person name="Garcia R."/>
            <person name="Popoff A."/>
            <person name="Bader C.D."/>
            <person name="Loehr J."/>
            <person name="Walesch S."/>
            <person name="Walt C."/>
            <person name="Boldt J."/>
            <person name="Bunk B."/>
            <person name="Haeckl F.J.F.P.J."/>
            <person name="Gunesch A.P."/>
            <person name="Birkelbach J."/>
            <person name="Nuebel U."/>
            <person name="Pietschmann T."/>
            <person name="Bach T."/>
            <person name="Mueller R."/>
        </authorList>
    </citation>
    <scope>NUCLEOTIDE SEQUENCE [LARGE SCALE GENOMIC DNA]</scope>
    <source>
        <strain evidence="4 5">MSr11954</strain>
    </source>
</reference>
<sequence length="129" mass="13590">MIGKSSVVRPGRSSYPDAPAPVESDAARSLALSVTTTADGVARFAVHARPRAQRSAIASVRDGVLDVRIAAPPADGLANQELLRFLAEVLGVGRQSVRLARGASSREKLVEVTGLSPSEIERRLRPNAP</sequence>
<dbReference type="SMART" id="SM01152">
    <property type="entry name" value="DUF167"/>
    <property type="match status" value="1"/>
</dbReference>
<proteinExistence type="inferred from homology"/>
<organism evidence="4 5">
    <name type="scientific">Pendulispora albinea</name>
    <dbReference type="NCBI Taxonomy" id="2741071"/>
    <lineage>
        <taxon>Bacteria</taxon>
        <taxon>Pseudomonadati</taxon>
        <taxon>Myxococcota</taxon>
        <taxon>Myxococcia</taxon>
        <taxon>Myxococcales</taxon>
        <taxon>Sorangiineae</taxon>
        <taxon>Pendulisporaceae</taxon>
        <taxon>Pendulispora</taxon>
    </lineage>
</organism>
<dbReference type="HAMAP" id="MF_00634">
    <property type="entry name" value="UPF0235"/>
    <property type="match status" value="1"/>
</dbReference>
<accession>A0ABZ2LZW9</accession>
<protein>
    <recommendedName>
        <fullName evidence="2">UPF0235 protein LZC94_43360</fullName>
    </recommendedName>
</protein>
<dbReference type="NCBIfam" id="TIGR00251">
    <property type="entry name" value="DUF167 family protein"/>
    <property type="match status" value="1"/>
</dbReference>
<name>A0ABZ2LZW9_9BACT</name>
<dbReference type="InterPro" id="IPR003746">
    <property type="entry name" value="DUF167"/>
</dbReference>
<evidence type="ECO:0000313" key="5">
    <source>
        <dbReference type="Proteomes" id="UP001370348"/>
    </source>
</evidence>
<dbReference type="Gene3D" id="3.30.1200.10">
    <property type="entry name" value="YggU-like"/>
    <property type="match status" value="1"/>
</dbReference>
<gene>
    <name evidence="4" type="ORF">LZC94_43360</name>
</gene>
<dbReference type="PANTHER" id="PTHR13420:SF7">
    <property type="entry name" value="UPF0235 PROTEIN C15ORF40"/>
    <property type="match status" value="1"/>
</dbReference>
<dbReference type="EMBL" id="CP089984">
    <property type="protein sequence ID" value="WXB14651.1"/>
    <property type="molecule type" value="Genomic_DNA"/>
</dbReference>
<feature type="region of interest" description="Disordered" evidence="3">
    <location>
        <begin position="1"/>
        <end position="24"/>
    </location>
</feature>
<dbReference type="SUPFAM" id="SSF69786">
    <property type="entry name" value="YggU-like"/>
    <property type="match status" value="1"/>
</dbReference>
<comment type="similarity">
    <text evidence="1 2">Belongs to the UPF0235 family.</text>
</comment>